<feature type="transmembrane region" description="Helical" evidence="7">
    <location>
        <begin position="151"/>
        <end position="172"/>
    </location>
</feature>
<dbReference type="PROSITE" id="PS50850">
    <property type="entry name" value="MFS"/>
    <property type="match status" value="1"/>
</dbReference>
<proteinExistence type="predicted"/>
<evidence type="ECO:0000313" key="10">
    <source>
        <dbReference type="Proteomes" id="UP000198583"/>
    </source>
</evidence>
<dbReference type="SUPFAM" id="SSF103473">
    <property type="entry name" value="MFS general substrate transporter"/>
    <property type="match status" value="1"/>
</dbReference>
<keyword evidence="10" id="KW-1185">Reference proteome</keyword>
<feature type="transmembrane region" description="Helical" evidence="7">
    <location>
        <begin position="126"/>
        <end position="145"/>
    </location>
</feature>
<feature type="transmembrane region" description="Helical" evidence="7">
    <location>
        <begin position="381"/>
        <end position="401"/>
    </location>
</feature>
<evidence type="ECO:0000256" key="6">
    <source>
        <dbReference type="ARBA" id="ARBA00023136"/>
    </source>
</evidence>
<feature type="transmembrane region" description="Helical" evidence="7">
    <location>
        <begin position="242"/>
        <end position="260"/>
    </location>
</feature>
<dbReference type="InterPro" id="IPR011701">
    <property type="entry name" value="MFS"/>
</dbReference>
<accession>A0A1I6FDM2</accession>
<feature type="transmembrane region" description="Helical" evidence="7">
    <location>
        <begin position="207"/>
        <end position="230"/>
    </location>
</feature>
<sequence>MLSAVGTRMTTFAIGIWLWQKTESATAVTLLAFVAFGSTILFSPIAGALVDRWSRRVTIVAADVGTAVATAILLAVYLFGHVDLWLIYVVNFATGAFLSFQVPAYTATITGMVRKEGWTRANAMIGMLRAAPAIFAPAIAAPLMATVGVEPILAIQVVACLIATAVMFAVALPPLPPRDETTDKPGFLRDTTMAFGYIAARPSLRGLLFITFSISFLSAVGWVLFAPMILARTGNDSNAVGIVQVVGAIGGTVAGIWLATLKPTPHMVRRMLIGVLVLAIPGRMLFGFDSVLIWSIALALGWGAIPFIDGYNQTIWQAKVPRALQGRVFAAQQAAENVALPIAYISAGLLADHLLEPAMRSDGVLAAIFGPITGTGPGTGIAVLYVLSGAAAVLLAVYGFLTPAIRDAEKLLPDQAVEGAAEPQPQDADR</sequence>
<dbReference type="Gene3D" id="1.20.1250.20">
    <property type="entry name" value="MFS general substrate transporter like domains"/>
    <property type="match status" value="1"/>
</dbReference>
<dbReference type="InterPro" id="IPR036259">
    <property type="entry name" value="MFS_trans_sf"/>
</dbReference>
<keyword evidence="6 7" id="KW-0472">Membrane</keyword>
<comment type="subcellular location">
    <subcellularLocation>
        <location evidence="1">Cell membrane</location>
        <topology evidence="1">Multi-pass membrane protein</topology>
    </subcellularLocation>
</comment>
<evidence type="ECO:0000256" key="2">
    <source>
        <dbReference type="ARBA" id="ARBA00022448"/>
    </source>
</evidence>
<feature type="transmembrane region" description="Helical" evidence="7">
    <location>
        <begin position="272"/>
        <end position="305"/>
    </location>
</feature>
<dbReference type="OrthoDB" id="9815525at2"/>
<feature type="transmembrane region" description="Helical" evidence="7">
    <location>
        <begin position="57"/>
        <end position="79"/>
    </location>
</feature>
<organism evidence="9 10">
    <name type="scientific">Lentzea waywayandensis</name>
    <dbReference type="NCBI Taxonomy" id="84724"/>
    <lineage>
        <taxon>Bacteria</taxon>
        <taxon>Bacillati</taxon>
        <taxon>Actinomycetota</taxon>
        <taxon>Actinomycetes</taxon>
        <taxon>Pseudonocardiales</taxon>
        <taxon>Pseudonocardiaceae</taxon>
        <taxon>Lentzea</taxon>
    </lineage>
</organism>
<evidence type="ECO:0000259" key="8">
    <source>
        <dbReference type="PROSITE" id="PS50850"/>
    </source>
</evidence>
<reference evidence="10" key="1">
    <citation type="submission" date="2016-10" db="EMBL/GenBank/DDBJ databases">
        <authorList>
            <person name="Varghese N."/>
            <person name="Submissions S."/>
        </authorList>
    </citation>
    <scope>NUCLEOTIDE SEQUENCE [LARGE SCALE GENOMIC DNA]</scope>
    <source>
        <strain evidence="10">DSM 44232</strain>
    </source>
</reference>
<dbReference type="EMBL" id="FOYL01000012">
    <property type="protein sequence ID" value="SFR28071.1"/>
    <property type="molecule type" value="Genomic_DNA"/>
</dbReference>
<dbReference type="GO" id="GO:0005886">
    <property type="term" value="C:plasma membrane"/>
    <property type="evidence" value="ECO:0007669"/>
    <property type="project" value="UniProtKB-SubCell"/>
</dbReference>
<keyword evidence="2" id="KW-0813">Transport</keyword>
<evidence type="ECO:0000313" key="9">
    <source>
        <dbReference type="EMBL" id="SFR28071.1"/>
    </source>
</evidence>
<evidence type="ECO:0000256" key="7">
    <source>
        <dbReference type="SAM" id="Phobius"/>
    </source>
</evidence>
<dbReference type="AlphaFoldDB" id="A0A1I6FDM2"/>
<feature type="transmembrane region" description="Helical" evidence="7">
    <location>
        <begin position="85"/>
        <end position="105"/>
    </location>
</feature>
<keyword evidence="5 7" id="KW-1133">Transmembrane helix</keyword>
<dbReference type="InterPro" id="IPR020846">
    <property type="entry name" value="MFS_dom"/>
</dbReference>
<protein>
    <submittedName>
        <fullName evidence="9">Predicted arabinose efflux permease, MFS family</fullName>
    </submittedName>
</protein>
<dbReference type="STRING" id="84724.SAMN04488564_112182"/>
<dbReference type="Pfam" id="PF07690">
    <property type="entry name" value="MFS_1"/>
    <property type="match status" value="1"/>
</dbReference>
<dbReference type="GO" id="GO:0022857">
    <property type="term" value="F:transmembrane transporter activity"/>
    <property type="evidence" value="ECO:0007669"/>
    <property type="project" value="InterPro"/>
</dbReference>
<keyword evidence="3" id="KW-1003">Cell membrane</keyword>
<gene>
    <name evidence="9" type="ORF">SAMN04488564_112182</name>
</gene>
<dbReference type="PANTHER" id="PTHR43266:SF2">
    <property type="entry name" value="MAJOR FACILITATOR SUPERFAMILY (MFS) PROFILE DOMAIN-CONTAINING PROTEIN"/>
    <property type="match status" value="1"/>
</dbReference>
<feature type="domain" description="Major facilitator superfamily (MFS) profile" evidence="8">
    <location>
        <begin position="1"/>
        <end position="177"/>
    </location>
</feature>
<keyword evidence="4 7" id="KW-0812">Transmembrane</keyword>
<evidence type="ECO:0000256" key="4">
    <source>
        <dbReference type="ARBA" id="ARBA00022692"/>
    </source>
</evidence>
<evidence type="ECO:0000256" key="1">
    <source>
        <dbReference type="ARBA" id="ARBA00004651"/>
    </source>
</evidence>
<dbReference type="PANTHER" id="PTHR43266">
    <property type="entry name" value="MACROLIDE-EFFLUX PROTEIN"/>
    <property type="match status" value="1"/>
</dbReference>
<dbReference type="Proteomes" id="UP000198583">
    <property type="component" value="Unassembled WGS sequence"/>
</dbReference>
<evidence type="ECO:0000256" key="3">
    <source>
        <dbReference type="ARBA" id="ARBA00022475"/>
    </source>
</evidence>
<name>A0A1I6FDM2_9PSEU</name>
<dbReference type="CDD" id="cd06173">
    <property type="entry name" value="MFS_MefA_like"/>
    <property type="match status" value="1"/>
</dbReference>
<evidence type="ECO:0000256" key="5">
    <source>
        <dbReference type="ARBA" id="ARBA00022989"/>
    </source>
</evidence>
<feature type="transmembrane region" description="Helical" evidence="7">
    <location>
        <begin position="27"/>
        <end position="50"/>
    </location>
</feature>